<keyword evidence="1" id="KW-0456">Lyase</keyword>
<evidence type="ECO:0000256" key="1">
    <source>
        <dbReference type="ARBA" id="ARBA00023239"/>
    </source>
</evidence>
<dbReference type="Gene3D" id="3.20.20.140">
    <property type="entry name" value="Metal-dependent hydrolases"/>
    <property type="match status" value="1"/>
</dbReference>
<dbReference type="InterPro" id="IPR032466">
    <property type="entry name" value="Metal_Hydrolase"/>
</dbReference>
<dbReference type="GO" id="GO:0016787">
    <property type="term" value="F:hydrolase activity"/>
    <property type="evidence" value="ECO:0007669"/>
    <property type="project" value="UniProtKB-KW"/>
</dbReference>
<sequence>MTDCFVVDAHVHTYKTAEIAGQAMGGAGQADCRGVPEELLSFLDEAGIARAVQVNMTPMREMYEAALEKLPEEEREKNRSAIITKMSDRVRRRNEWTCALAREHQQLVAFPSIDPLMPADVMVEEIETCKKLGAKGIKLHPAEGHYYPRDERLWPAYKKIQELEMPVITHGGLFMMARDVHYTRPSNFEPVLESFPELKLVIAHLGHGFWDESIALAKKYRNVCFDTSAVLSGVEHLQILTDEEGVDLIRKLGIDRVMFGSDYPWFDPRMDLKRFLRLPLTPPEKEKVLGENSRNILGI</sequence>
<feature type="domain" description="Amidohydrolase-related" evidence="2">
    <location>
        <begin position="88"/>
        <end position="299"/>
    </location>
</feature>
<gene>
    <name evidence="3" type="ORF">C4520_12450</name>
</gene>
<dbReference type="Pfam" id="PF04909">
    <property type="entry name" value="Amidohydro_2"/>
    <property type="match status" value="1"/>
</dbReference>
<evidence type="ECO:0000259" key="2">
    <source>
        <dbReference type="Pfam" id="PF04909"/>
    </source>
</evidence>
<dbReference type="GO" id="GO:0016831">
    <property type="term" value="F:carboxy-lyase activity"/>
    <property type="evidence" value="ECO:0007669"/>
    <property type="project" value="InterPro"/>
</dbReference>
<dbReference type="AlphaFoldDB" id="A0A3A4NNZ8"/>
<keyword evidence="3" id="KW-0378">Hydrolase</keyword>
<protein>
    <submittedName>
        <fullName evidence="3">Amidohydrolase</fullName>
    </submittedName>
</protein>
<accession>A0A3A4NNZ8</accession>
<dbReference type="CDD" id="cd01292">
    <property type="entry name" value="metallo-dependent_hydrolases"/>
    <property type="match status" value="1"/>
</dbReference>
<evidence type="ECO:0000313" key="4">
    <source>
        <dbReference type="Proteomes" id="UP000265882"/>
    </source>
</evidence>
<dbReference type="InterPro" id="IPR006680">
    <property type="entry name" value="Amidohydro-rel"/>
</dbReference>
<organism evidence="3 4">
    <name type="scientific">Abyssobacteria bacterium (strain SURF_5)</name>
    <dbReference type="NCBI Taxonomy" id="2093360"/>
    <lineage>
        <taxon>Bacteria</taxon>
        <taxon>Pseudomonadati</taxon>
        <taxon>Candidatus Hydrogenedentota</taxon>
        <taxon>Candidatus Abyssobacteria</taxon>
    </lineage>
</organism>
<reference evidence="3 4" key="1">
    <citation type="journal article" date="2017" name="ISME J.">
        <title>Energy and carbon metabolisms in a deep terrestrial subsurface fluid microbial community.</title>
        <authorList>
            <person name="Momper L."/>
            <person name="Jungbluth S.P."/>
            <person name="Lee M.D."/>
            <person name="Amend J.P."/>
        </authorList>
    </citation>
    <scope>NUCLEOTIDE SEQUENCE [LARGE SCALE GENOMIC DNA]</scope>
    <source>
        <strain evidence="3">SURF_5</strain>
    </source>
</reference>
<dbReference type="EMBL" id="QZKU01000085">
    <property type="protein sequence ID" value="RJP19766.1"/>
    <property type="molecule type" value="Genomic_DNA"/>
</dbReference>
<dbReference type="InterPro" id="IPR032465">
    <property type="entry name" value="ACMSD"/>
</dbReference>
<evidence type="ECO:0000313" key="3">
    <source>
        <dbReference type="EMBL" id="RJP19766.1"/>
    </source>
</evidence>
<dbReference type="Proteomes" id="UP000265882">
    <property type="component" value="Unassembled WGS sequence"/>
</dbReference>
<dbReference type="PANTHER" id="PTHR21240">
    <property type="entry name" value="2-AMINO-3-CARBOXYLMUCONATE-6-SEMIALDEHYDE DECARBOXYLASE"/>
    <property type="match status" value="1"/>
</dbReference>
<name>A0A3A4NNZ8_ABYX5</name>
<comment type="caution">
    <text evidence="3">The sequence shown here is derived from an EMBL/GenBank/DDBJ whole genome shotgun (WGS) entry which is preliminary data.</text>
</comment>
<proteinExistence type="predicted"/>
<dbReference type="SUPFAM" id="SSF51556">
    <property type="entry name" value="Metallo-dependent hydrolases"/>
    <property type="match status" value="1"/>
</dbReference>